<name>A0ABP5ED61_9MICO</name>
<proteinExistence type="predicted"/>
<evidence type="ECO:0000313" key="3">
    <source>
        <dbReference type="Proteomes" id="UP001500013"/>
    </source>
</evidence>
<dbReference type="Proteomes" id="UP001500013">
    <property type="component" value="Unassembled WGS sequence"/>
</dbReference>
<comment type="caution">
    <text evidence="2">The sequence shown here is derived from an EMBL/GenBank/DDBJ whole genome shotgun (WGS) entry which is preliminary data.</text>
</comment>
<evidence type="ECO:0000313" key="2">
    <source>
        <dbReference type="EMBL" id="GAA1993450.1"/>
    </source>
</evidence>
<evidence type="ECO:0000256" key="1">
    <source>
        <dbReference type="SAM" id="MobiDB-lite"/>
    </source>
</evidence>
<feature type="region of interest" description="Disordered" evidence="1">
    <location>
        <begin position="72"/>
        <end position="102"/>
    </location>
</feature>
<protein>
    <submittedName>
        <fullName evidence="2">Uncharacterized protein</fullName>
    </submittedName>
</protein>
<sequence>MASRWNQVLLDARQDVPCRCEFGVRAQHIEHDGPTIESEPHAIRQLEAYLGSFIKETCVSDVLRSPFQETVTPASKGKNRLPVNIRGVVPSGGRGHGHRLAD</sequence>
<organism evidence="2 3">
    <name type="scientific">Terrabacter lapilli</name>
    <dbReference type="NCBI Taxonomy" id="436231"/>
    <lineage>
        <taxon>Bacteria</taxon>
        <taxon>Bacillati</taxon>
        <taxon>Actinomycetota</taxon>
        <taxon>Actinomycetes</taxon>
        <taxon>Micrococcales</taxon>
        <taxon>Intrasporangiaceae</taxon>
        <taxon>Terrabacter</taxon>
    </lineage>
</organism>
<dbReference type="EMBL" id="BAAAPU010000011">
    <property type="protein sequence ID" value="GAA1993450.1"/>
    <property type="molecule type" value="Genomic_DNA"/>
</dbReference>
<gene>
    <name evidence="2" type="ORF">GCM10009817_39690</name>
</gene>
<keyword evidence="3" id="KW-1185">Reference proteome</keyword>
<reference evidence="3" key="1">
    <citation type="journal article" date="2019" name="Int. J. Syst. Evol. Microbiol.">
        <title>The Global Catalogue of Microorganisms (GCM) 10K type strain sequencing project: providing services to taxonomists for standard genome sequencing and annotation.</title>
        <authorList>
            <consortium name="The Broad Institute Genomics Platform"/>
            <consortium name="The Broad Institute Genome Sequencing Center for Infectious Disease"/>
            <person name="Wu L."/>
            <person name="Ma J."/>
        </authorList>
    </citation>
    <scope>NUCLEOTIDE SEQUENCE [LARGE SCALE GENOMIC DNA]</scope>
    <source>
        <strain evidence="3">JCM 15628</strain>
    </source>
</reference>
<accession>A0ABP5ED61</accession>